<dbReference type="PATRIC" id="fig|37636.3.peg.954"/>
<proteinExistence type="predicted"/>
<evidence type="ECO:0000313" key="2">
    <source>
        <dbReference type="EMBL" id="KPD28703.1"/>
    </source>
</evidence>
<organism evidence="2 3">
    <name type="scientific">Thermus scotoductus</name>
    <dbReference type="NCBI Taxonomy" id="37636"/>
    <lineage>
        <taxon>Bacteria</taxon>
        <taxon>Thermotogati</taxon>
        <taxon>Deinococcota</taxon>
        <taxon>Deinococci</taxon>
        <taxon>Thermales</taxon>
        <taxon>Thermaceae</taxon>
        <taxon>Thermus</taxon>
    </lineage>
</organism>
<evidence type="ECO:0000256" key="1">
    <source>
        <dbReference type="SAM" id="SignalP"/>
    </source>
</evidence>
<sequence length="145" mass="15325">MRKGFLPVLILLLGLSGCSSFFEGGLVVGAPTVQVARENFSSTTERDQNGNVVAYNYTYTLVLYPLPGSGRGSVVLLDGSGNRVEAPFTFSEPCPAQAQSCPPVSRTISKSSASPLTPIQVVSYRTVSLGGQAKVVRLPAPIEVY</sequence>
<comment type="caution">
    <text evidence="2">The sequence shown here is derived from an EMBL/GenBank/DDBJ whole genome shotgun (WGS) entry which is preliminary data.</text>
</comment>
<reference evidence="2 3" key="1">
    <citation type="submission" date="2015-09" db="EMBL/GenBank/DDBJ databases">
        <title>Draft genome sequence of Thermus scotoductus strain K1 isolated from a geothermal spring in Nagorno-Karabakh, Armenia.</title>
        <authorList>
            <person name="Saghatelyan A."/>
            <person name="Poghosyan L."/>
            <person name="Panosyan H."/>
            <person name="Birkeland N.-K."/>
        </authorList>
    </citation>
    <scope>NUCLEOTIDE SEQUENCE [LARGE SCALE GENOMIC DNA]</scope>
    <source>
        <strain evidence="2 3">K1</strain>
    </source>
</reference>
<evidence type="ECO:0008006" key="4">
    <source>
        <dbReference type="Google" id="ProtNLM"/>
    </source>
</evidence>
<feature type="signal peptide" evidence="1">
    <location>
        <begin position="1"/>
        <end position="21"/>
    </location>
</feature>
<evidence type="ECO:0000313" key="3">
    <source>
        <dbReference type="Proteomes" id="UP000053099"/>
    </source>
</evidence>
<feature type="chain" id="PRO_5005851649" description="Lipoprotein" evidence="1">
    <location>
        <begin position="22"/>
        <end position="145"/>
    </location>
</feature>
<dbReference type="Proteomes" id="UP000053099">
    <property type="component" value="Unassembled WGS sequence"/>
</dbReference>
<keyword evidence="1" id="KW-0732">Signal</keyword>
<protein>
    <recommendedName>
        <fullName evidence="4">Lipoprotein</fullName>
    </recommendedName>
</protein>
<gene>
    <name evidence="2" type="ORF">AN926_08820</name>
</gene>
<accession>A0A0N0IQ98</accession>
<dbReference type="EMBL" id="LJJR01000026">
    <property type="protein sequence ID" value="KPD28703.1"/>
    <property type="molecule type" value="Genomic_DNA"/>
</dbReference>
<name>A0A0N0IQ98_THESC</name>
<dbReference type="AlphaFoldDB" id="A0A0N0IQ98"/>
<dbReference type="PROSITE" id="PS51257">
    <property type="entry name" value="PROKAR_LIPOPROTEIN"/>
    <property type="match status" value="1"/>
</dbReference>